<accession>A0A7J6JLZ8</accession>
<dbReference type="EMBL" id="ANPB02000001">
    <property type="protein sequence ID" value="KAF4491786.1"/>
    <property type="molecule type" value="Genomic_DNA"/>
</dbReference>
<dbReference type="AlphaFoldDB" id="A0A7J6JLZ8"/>
<dbReference type="OrthoDB" id="3561261at2759"/>
<dbReference type="GeneID" id="43616464"/>
<evidence type="ECO:0000313" key="4">
    <source>
        <dbReference type="Proteomes" id="UP000011096"/>
    </source>
</evidence>
<feature type="chain" id="PRO_5029448982" description="2EXR domain-containing protein" evidence="1">
    <location>
        <begin position="20"/>
        <end position="303"/>
    </location>
</feature>
<feature type="domain" description="2EXR" evidence="2">
    <location>
        <begin position="48"/>
        <end position="134"/>
    </location>
</feature>
<evidence type="ECO:0000256" key="1">
    <source>
        <dbReference type="SAM" id="SignalP"/>
    </source>
</evidence>
<comment type="caution">
    <text evidence="3">The sequence shown here is derived from an EMBL/GenBank/DDBJ whole genome shotgun (WGS) entry which is preliminary data.</text>
</comment>
<name>A0A7J6JLZ8_COLFN</name>
<gene>
    <name evidence="3" type="ORF">CGGC5_v000474</name>
</gene>
<dbReference type="InterPro" id="IPR045518">
    <property type="entry name" value="2EXR"/>
</dbReference>
<evidence type="ECO:0000313" key="3">
    <source>
        <dbReference type="EMBL" id="KAF4491786.1"/>
    </source>
</evidence>
<protein>
    <recommendedName>
        <fullName evidence="2">2EXR domain-containing protein</fullName>
    </recommendedName>
</protein>
<reference evidence="3 4" key="2">
    <citation type="submission" date="2020-04" db="EMBL/GenBank/DDBJ databases">
        <title>Genome sequencing and assembly of multiple isolates from the Colletotrichum gloeosporioides species complex.</title>
        <authorList>
            <person name="Gan P."/>
            <person name="Shirasu K."/>
        </authorList>
    </citation>
    <scope>NUCLEOTIDE SEQUENCE [LARGE SCALE GENOMIC DNA]</scope>
    <source>
        <strain evidence="3 4">Nara gc5</strain>
    </source>
</reference>
<feature type="signal peptide" evidence="1">
    <location>
        <begin position="1"/>
        <end position="19"/>
    </location>
</feature>
<keyword evidence="4" id="KW-1185">Reference proteome</keyword>
<dbReference type="Pfam" id="PF20150">
    <property type="entry name" value="2EXR"/>
    <property type="match status" value="1"/>
</dbReference>
<dbReference type="PANTHER" id="PTHR35910:SF6">
    <property type="entry name" value="2EXR DOMAIN-CONTAINING PROTEIN"/>
    <property type="match status" value="1"/>
</dbReference>
<reference evidence="3 4" key="1">
    <citation type="submission" date="2012-08" db="EMBL/GenBank/DDBJ databases">
        <authorList>
            <person name="Gan P.H.P."/>
            <person name="Ikeda K."/>
            <person name="Irieda H."/>
            <person name="Narusaka M."/>
            <person name="O'Connell R.J."/>
            <person name="Narusaka Y."/>
            <person name="Takano Y."/>
            <person name="Kubo Y."/>
            <person name="Shirasu K."/>
        </authorList>
    </citation>
    <scope>NUCLEOTIDE SEQUENCE [LARGE SCALE GENOMIC DNA]</scope>
    <source>
        <strain evidence="3 4">Nara gc5</strain>
    </source>
</reference>
<dbReference type="PANTHER" id="PTHR35910">
    <property type="entry name" value="2EXR DOMAIN-CONTAINING PROTEIN"/>
    <property type="match status" value="1"/>
</dbReference>
<dbReference type="Proteomes" id="UP000011096">
    <property type="component" value="Unassembled WGS sequence"/>
</dbReference>
<keyword evidence="1" id="KW-0732">Signal</keyword>
<organism evidence="3 4">
    <name type="scientific">Colletotrichum fructicola (strain Nara gc5)</name>
    <name type="common">Anthracnose fungus</name>
    <name type="synonym">Colletotrichum gloeosporioides (strain Nara gc5)</name>
    <dbReference type="NCBI Taxonomy" id="1213859"/>
    <lineage>
        <taxon>Eukaryota</taxon>
        <taxon>Fungi</taxon>
        <taxon>Dikarya</taxon>
        <taxon>Ascomycota</taxon>
        <taxon>Pezizomycotina</taxon>
        <taxon>Sordariomycetes</taxon>
        <taxon>Hypocreomycetidae</taxon>
        <taxon>Glomerellales</taxon>
        <taxon>Glomerellaceae</taxon>
        <taxon>Colletotrichum</taxon>
        <taxon>Colletotrichum gloeosporioides species complex</taxon>
    </lineage>
</organism>
<proteinExistence type="predicted"/>
<sequence>MLKVFGAARWLLGLPPANAIEAPQPGKPSILVKEHSSDCIRTVAATTFHRFRELPPEIRRGIWNLALPPPRVYEPEASSTDVLKPVKFLTEFPPPAMREACREAYGVCMSRGCFQSGYWGSRMRGIWYNVFTDAIYYACEMQCTRTQIETPATIYLSADCALRSPNCRDFLMSPKFDYCERLIVAVYPPGSWEMDAKELRGTEPVFRKIKDEESVGYHEFDDTDWPMEERQVVEGYDAPESDVIGWEDAKEVILNIFERRKEILREINEEGPSEITVREYHEGDLEVEAVEVFRTPIPKALPA</sequence>
<dbReference type="RefSeq" id="XP_066009813.1">
    <property type="nucleotide sequence ID" value="XM_066150679.1"/>
</dbReference>
<evidence type="ECO:0000259" key="2">
    <source>
        <dbReference type="Pfam" id="PF20150"/>
    </source>
</evidence>
<dbReference type="InParanoid" id="A0A7J6JLZ8"/>